<sequence length="412" mass="48660">MSKANEKRQKSLVEQLANHLSLNEHLLIASLIRIALVFYGLLHDKIFEVKYTDVDYIVFTDGARYLSERRSPFLRHGYRYTPLLAYFLLPNIYCFYSFGKFLFAAFDVLTAVLIFKILSSDRIDVSRSVAKMCACLWLYNPLSLVISTRGSSESIITFLVLAVIYLLITKRYSFAGLLFGLVIHFKFYTVIYSLSLYFFLNCSKVRSRVALSFWLPLKIRKLQFVLATIASFVLFTYCSHLKFGKLYINEAWLYHFTRKDIQHNFSPYFYIYHIVKDAKKQQLISYLAFLPQAFSIIYYSLRYSLNALFCETFLFVTLNKVCTSQYFLWYLCLLPLIVPFIEIGQRSALKLMFIWLAAQLFWLLSAYFYQFRRIDSFLHVVWFFSIIFLFVNLTLLLKISANFKMKISKKEK</sequence>
<evidence type="ECO:0000256" key="6">
    <source>
        <dbReference type="ARBA" id="ARBA00022679"/>
    </source>
</evidence>
<reference evidence="14 15" key="1">
    <citation type="journal article" date="2018" name="Gigascience">
        <title>Genomes of trombidid mites reveal novel predicted allergens and laterally-transferred genes associated with secondary metabolism.</title>
        <authorList>
            <person name="Dong X."/>
            <person name="Chaisiri K."/>
            <person name="Xia D."/>
            <person name="Armstrong S.D."/>
            <person name="Fang Y."/>
            <person name="Donnelly M.J."/>
            <person name="Kadowaki T."/>
            <person name="McGarry J.W."/>
            <person name="Darby A.C."/>
            <person name="Makepeace B.L."/>
        </authorList>
    </citation>
    <scope>NUCLEOTIDE SEQUENCE [LARGE SCALE GENOMIC DNA]</scope>
    <source>
        <strain evidence="14">UoL-WK</strain>
    </source>
</reference>
<keyword evidence="15" id="KW-1185">Reference proteome</keyword>
<evidence type="ECO:0000313" key="15">
    <source>
        <dbReference type="Proteomes" id="UP000285301"/>
    </source>
</evidence>
<evidence type="ECO:0000256" key="9">
    <source>
        <dbReference type="ARBA" id="ARBA00022989"/>
    </source>
</evidence>
<keyword evidence="10 13" id="KW-0472">Membrane</keyword>
<proteinExistence type="inferred from homology"/>
<keyword evidence="9 13" id="KW-1133">Transmembrane helix</keyword>
<evidence type="ECO:0000256" key="10">
    <source>
        <dbReference type="ARBA" id="ARBA00023136"/>
    </source>
</evidence>
<dbReference type="Pfam" id="PF05007">
    <property type="entry name" value="Mannosyl_trans"/>
    <property type="match status" value="1"/>
</dbReference>
<evidence type="ECO:0000256" key="12">
    <source>
        <dbReference type="ARBA" id="ARBA00093608"/>
    </source>
</evidence>
<evidence type="ECO:0000256" key="8">
    <source>
        <dbReference type="ARBA" id="ARBA00022824"/>
    </source>
</evidence>
<dbReference type="GO" id="GO:0004376">
    <property type="term" value="F:GPI mannosyltransferase activity"/>
    <property type="evidence" value="ECO:0007669"/>
    <property type="project" value="InterPro"/>
</dbReference>
<organism evidence="14 15">
    <name type="scientific">Dinothrombium tinctorium</name>
    <dbReference type="NCBI Taxonomy" id="1965070"/>
    <lineage>
        <taxon>Eukaryota</taxon>
        <taxon>Metazoa</taxon>
        <taxon>Ecdysozoa</taxon>
        <taxon>Arthropoda</taxon>
        <taxon>Chelicerata</taxon>
        <taxon>Arachnida</taxon>
        <taxon>Acari</taxon>
        <taxon>Acariformes</taxon>
        <taxon>Trombidiformes</taxon>
        <taxon>Prostigmata</taxon>
        <taxon>Anystina</taxon>
        <taxon>Parasitengona</taxon>
        <taxon>Trombidioidea</taxon>
        <taxon>Trombidiidae</taxon>
        <taxon>Dinothrombium</taxon>
    </lineage>
</organism>
<keyword evidence="6 13" id="KW-0808">Transferase</keyword>
<name>A0A3S3P6P1_9ACAR</name>
<dbReference type="AlphaFoldDB" id="A0A3S3P6P1"/>
<dbReference type="InterPro" id="IPR007704">
    <property type="entry name" value="PIG-M"/>
</dbReference>
<evidence type="ECO:0000256" key="1">
    <source>
        <dbReference type="ARBA" id="ARBA00004477"/>
    </source>
</evidence>
<comment type="pathway">
    <text evidence="2 13">Glycolipid biosynthesis; glycosylphosphatidylinositol-anchor biosynthesis.</text>
</comment>
<feature type="transmembrane region" description="Helical" evidence="13">
    <location>
        <begin position="175"/>
        <end position="199"/>
    </location>
</feature>
<accession>A0A3S3P6P1</accession>
<evidence type="ECO:0000313" key="14">
    <source>
        <dbReference type="EMBL" id="RWS02210.1"/>
    </source>
</evidence>
<evidence type="ECO:0000256" key="4">
    <source>
        <dbReference type="ARBA" id="ARBA00022502"/>
    </source>
</evidence>
<dbReference type="PANTHER" id="PTHR12886">
    <property type="entry name" value="PIG-M MANNOSYLTRANSFERASE"/>
    <property type="match status" value="1"/>
</dbReference>
<evidence type="ECO:0000256" key="11">
    <source>
        <dbReference type="ARBA" id="ARBA00093408"/>
    </source>
</evidence>
<keyword evidence="5 13" id="KW-0328">Glycosyltransferase</keyword>
<evidence type="ECO:0000256" key="3">
    <source>
        <dbReference type="ARBA" id="ARBA00011071"/>
    </source>
</evidence>
<feature type="transmembrane region" description="Helical" evidence="13">
    <location>
        <begin position="219"/>
        <end position="238"/>
    </location>
</feature>
<dbReference type="EMBL" id="NCKU01008012">
    <property type="protein sequence ID" value="RWS02210.1"/>
    <property type="molecule type" value="Genomic_DNA"/>
</dbReference>
<feature type="transmembrane region" description="Helical" evidence="13">
    <location>
        <begin position="377"/>
        <end position="397"/>
    </location>
</feature>
<evidence type="ECO:0000256" key="13">
    <source>
        <dbReference type="RuleBase" id="RU365064"/>
    </source>
</evidence>
<dbReference type="STRING" id="1965070.A0A3S3P6P1"/>
<feature type="transmembrane region" description="Helical" evidence="13">
    <location>
        <begin position="351"/>
        <end position="371"/>
    </location>
</feature>
<dbReference type="GO" id="GO:0005789">
    <property type="term" value="C:endoplasmic reticulum membrane"/>
    <property type="evidence" value="ECO:0007669"/>
    <property type="project" value="UniProtKB-SubCell"/>
</dbReference>
<comment type="similarity">
    <text evidence="3 13">Belongs to the PIGM family.</text>
</comment>
<feature type="transmembrane region" description="Helical" evidence="13">
    <location>
        <begin position="152"/>
        <end position="168"/>
    </location>
</feature>
<dbReference type="Proteomes" id="UP000285301">
    <property type="component" value="Unassembled WGS sequence"/>
</dbReference>
<evidence type="ECO:0000256" key="7">
    <source>
        <dbReference type="ARBA" id="ARBA00022692"/>
    </source>
</evidence>
<protein>
    <recommendedName>
        <fullName evidence="12 13">GPI alpha-1,4-mannosyltransferase I, catalytic subunit</fullName>
        <ecNumber evidence="13">2.4.1.-</ecNumber>
    </recommendedName>
    <alternativeName>
        <fullName evidence="13">GPI mannosyltransferase I</fullName>
    </alternativeName>
</protein>
<keyword evidence="8 13" id="KW-0256">Endoplasmic reticulum</keyword>
<feature type="transmembrane region" description="Helical" evidence="13">
    <location>
        <begin position="326"/>
        <end position="344"/>
    </location>
</feature>
<comment type="function">
    <text evidence="11 13">Catalytic subunit of the glycosylphosphatidylinositol-mannosyltransferase I complex which catalyzes the transfer of the first mannose, via an alpha-1,4 bond from a dolichol-phosphate-mannose (Dol-P-Man) to the glucosaminyl acyl phosphatidylinositol (GlcN-(acyl)PI) intermediate to generate alpha-D-Man-(1-&gt;4)-alpha-D-GlcN-(1-&gt;6)-(1-radyl,2-acyl-sn-glycero-3-phospho)-2-acyl-inositol and participates in the sixth step of the glycosylphosphatidylinositol-anchor biosynthesis.</text>
</comment>
<feature type="transmembrane region" description="Helical" evidence="13">
    <location>
        <begin position="283"/>
        <end position="301"/>
    </location>
</feature>
<dbReference type="OrthoDB" id="3821113at2759"/>
<evidence type="ECO:0000256" key="2">
    <source>
        <dbReference type="ARBA" id="ARBA00004687"/>
    </source>
</evidence>
<keyword evidence="7 13" id="KW-0812">Transmembrane</keyword>
<evidence type="ECO:0000256" key="5">
    <source>
        <dbReference type="ARBA" id="ARBA00022676"/>
    </source>
</evidence>
<dbReference type="EC" id="2.4.1.-" evidence="13"/>
<comment type="caution">
    <text evidence="14">The sequence shown here is derived from an EMBL/GenBank/DDBJ whole genome shotgun (WGS) entry which is preliminary data.</text>
</comment>
<dbReference type="GO" id="GO:0051751">
    <property type="term" value="F:alpha-1,4-mannosyltransferase activity"/>
    <property type="evidence" value="ECO:0007669"/>
    <property type="project" value="InterPro"/>
</dbReference>
<dbReference type="GO" id="GO:1990529">
    <property type="term" value="C:glycosylphosphatidylinositol-mannosyltransferase I complex"/>
    <property type="evidence" value="ECO:0007669"/>
    <property type="project" value="TreeGrafter"/>
</dbReference>
<keyword evidence="4 13" id="KW-0337">GPI-anchor biosynthesis</keyword>
<dbReference type="GO" id="GO:0006506">
    <property type="term" value="P:GPI anchor biosynthetic process"/>
    <property type="evidence" value="ECO:0007669"/>
    <property type="project" value="UniProtKB-UniPathway"/>
</dbReference>
<dbReference type="UniPathway" id="UPA00196"/>
<dbReference type="PANTHER" id="PTHR12886:SF0">
    <property type="entry name" value="GPI MANNOSYLTRANSFERASE 1"/>
    <property type="match status" value="1"/>
</dbReference>
<gene>
    <name evidence="14" type="ORF">B4U79_04763</name>
</gene>
<comment type="subcellular location">
    <subcellularLocation>
        <location evidence="1 13">Endoplasmic reticulum membrane</location>
        <topology evidence="1 13">Multi-pass membrane protein</topology>
    </subcellularLocation>
</comment>